<protein>
    <submittedName>
        <fullName evidence="1">Uncharacterized protein</fullName>
    </submittedName>
</protein>
<sequence length="180" mass="20322">MSGVAFPFRCGSLLIGILREVRHKFFAHWVRRFAAFPILLLHETIFYPWVMDFTMLVFRTGHIARRRRNQIKRAIAVRFGSFSGSQALLGNPNPGSFASDPGSGASPPPAFPGRAWKREKPELYAKVASHPLTALKTSSKCSFIPYKLRFLVSFRLVGRSRYAAELATLTGLGDTDYDWR</sequence>
<proteinExistence type="predicted"/>
<accession>A0A450S034</accession>
<dbReference type="EMBL" id="CAADEX010000008">
    <property type="protein sequence ID" value="VFJ44811.1"/>
    <property type="molecule type" value="Genomic_DNA"/>
</dbReference>
<dbReference type="AlphaFoldDB" id="A0A450S034"/>
<reference evidence="1" key="1">
    <citation type="submission" date="2019-02" db="EMBL/GenBank/DDBJ databases">
        <authorList>
            <person name="Gruber-Vodicka R. H."/>
            <person name="Seah K. B. B."/>
        </authorList>
    </citation>
    <scope>NUCLEOTIDE SEQUENCE</scope>
    <source>
        <strain evidence="1">BECK_DK47</strain>
    </source>
</reference>
<organism evidence="1">
    <name type="scientific">Candidatus Kentrum sp. DK</name>
    <dbReference type="NCBI Taxonomy" id="2126562"/>
    <lineage>
        <taxon>Bacteria</taxon>
        <taxon>Pseudomonadati</taxon>
        <taxon>Pseudomonadota</taxon>
        <taxon>Gammaproteobacteria</taxon>
        <taxon>Candidatus Kentrum</taxon>
    </lineage>
</organism>
<name>A0A450S034_9GAMM</name>
<gene>
    <name evidence="1" type="ORF">BECKDK2373B_GA0170837_100817</name>
</gene>
<evidence type="ECO:0000313" key="1">
    <source>
        <dbReference type="EMBL" id="VFJ44811.1"/>
    </source>
</evidence>